<evidence type="ECO:0000256" key="7">
    <source>
        <dbReference type="ARBA" id="ARBA00023002"/>
    </source>
</evidence>
<evidence type="ECO:0000256" key="5">
    <source>
        <dbReference type="ARBA" id="ARBA00022787"/>
    </source>
</evidence>
<dbReference type="AlphaFoldDB" id="A0A4U5V9V8"/>
<evidence type="ECO:0000256" key="1">
    <source>
        <dbReference type="ARBA" id="ARBA00001974"/>
    </source>
</evidence>
<feature type="binding site" evidence="9">
    <location>
        <position position="511"/>
    </location>
    <ligand>
        <name>FAD</name>
        <dbReference type="ChEBI" id="CHEBI:57692"/>
    </ligand>
</feature>
<keyword evidence="7 10" id="KW-0560">Oxidoreductase</keyword>
<keyword evidence="10" id="KW-0472">Membrane</keyword>
<comment type="cofactor">
    <cofactor evidence="1 10">
        <name>FAD</name>
        <dbReference type="ChEBI" id="CHEBI:57692"/>
    </cofactor>
</comment>
<evidence type="ECO:0000259" key="11">
    <source>
        <dbReference type="Pfam" id="PF01593"/>
    </source>
</evidence>
<evidence type="ECO:0000256" key="10">
    <source>
        <dbReference type="RuleBase" id="RU362067"/>
    </source>
</evidence>
<dbReference type="InterPro" id="IPR050703">
    <property type="entry name" value="Flavin_MAO"/>
</dbReference>
<keyword evidence="10" id="KW-1133">Transmembrane helix</keyword>
<feature type="domain" description="Amine oxidase" evidence="11">
    <location>
        <begin position="15"/>
        <end position="278"/>
    </location>
</feature>
<proteinExistence type="inferred from homology"/>
<evidence type="ECO:0000256" key="4">
    <source>
        <dbReference type="ARBA" id="ARBA00022630"/>
    </source>
</evidence>
<dbReference type="STRING" id="240159.A0A4U5V9V8"/>
<dbReference type="PANTHER" id="PTHR43563:SF14">
    <property type="entry name" value="AMINE OXIDASE"/>
    <property type="match status" value="1"/>
</dbReference>
<dbReference type="PRINTS" id="PR00757">
    <property type="entry name" value="AMINEOXDASEF"/>
</dbReference>
<keyword evidence="13" id="KW-1185">Reference proteome</keyword>
<feature type="domain" description="Amine oxidase" evidence="11">
    <location>
        <begin position="351"/>
        <end position="535"/>
    </location>
</feature>
<dbReference type="SUPFAM" id="SSF54373">
    <property type="entry name" value="FAD-linked reductases, C-terminal domain"/>
    <property type="match status" value="1"/>
</dbReference>
<keyword evidence="5" id="KW-0496">Mitochondrion</keyword>
<feature type="binding site" evidence="9">
    <location>
        <position position="391"/>
    </location>
    <ligand>
        <name>substrate</name>
    </ligand>
</feature>
<sequence>MTEEIWDVIIVGAGLSGLSAAHLLKKRNDKLKILVTEAKDRVGGRTVTSEIPAANGVDRWDFGGQWVGSTQPHVLELIKELGIETYRQFTDGKKVYHMGGPNAKVRIGEGRLPALSLLGLMDLAQLYWKIETLSATICVEDPSKSPNAFELDSMTVQTYLDQHAWTTEVKEQMAMCSRPLFGLEPSQMSFLYFLMYAATAGGLLPLLESNEGSGQELKLKGGTQQLSKGLAERIGWKNVQLGAAVTAIWQDAEYAKVMTATNTYLCRAVIVTCPLNLAGCPFSGDEVPFAARVCLHIPLNDWVMLFVFHFPHTSNSQRDGKCLCAMRKVQSEKIMEIGKPLAEGYHRCDSQAFWKEKGYSGEIATGSSTNCPFTVTFDASTPYGSPALVGFIAGKQANEWSSKEVGERRDAVVSRLVKYLGPEAASFIHYEEKDWAKEPYSGGCPVNVMVPGALTYYHPSLKSPCGRYYSVAQSAYRSLIVVAVIMPSLIHISPVLKKWQKVNRIHWASTETATSWCGYMTGAIQEGQRAAREVLAKLCPNALTQEDKEAAQESQTIKQKQPSKLSFLPSIKTLVLAAVAIGAAVLLAQNPDALENAKTCDKMVLQ</sequence>
<reference evidence="12 13" key="1">
    <citation type="submission" date="2019-01" db="EMBL/GenBank/DDBJ databases">
        <title>Genome Assembly of Collichthys lucidus.</title>
        <authorList>
            <person name="Cai M."/>
            <person name="Xiao S."/>
        </authorList>
    </citation>
    <scope>NUCLEOTIDE SEQUENCE [LARGE SCALE GENOMIC DNA]</scope>
    <source>
        <strain evidence="12">JT15FE1705JMU</strain>
        <tissue evidence="12">Muscle</tissue>
    </source>
</reference>
<evidence type="ECO:0000256" key="6">
    <source>
        <dbReference type="ARBA" id="ARBA00022827"/>
    </source>
</evidence>
<dbReference type="PANTHER" id="PTHR43563">
    <property type="entry name" value="AMINE OXIDASE"/>
    <property type="match status" value="1"/>
</dbReference>
<dbReference type="EMBL" id="CM014093">
    <property type="protein sequence ID" value="TKS84220.1"/>
    <property type="molecule type" value="Genomic_DNA"/>
</dbReference>
<dbReference type="Gene3D" id="3.50.50.60">
    <property type="entry name" value="FAD/NAD(P)-binding domain"/>
    <property type="match status" value="2"/>
</dbReference>
<evidence type="ECO:0000256" key="3">
    <source>
        <dbReference type="ARBA" id="ARBA00005995"/>
    </source>
</evidence>
<feature type="binding site" evidence="9">
    <location>
        <position position="245"/>
    </location>
    <ligand>
        <name>FAD</name>
        <dbReference type="ChEBI" id="CHEBI:57692"/>
    </ligand>
</feature>
<dbReference type="GO" id="GO:0097621">
    <property type="term" value="F:monoamine oxidase activity"/>
    <property type="evidence" value="ECO:0007669"/>
    <property type="project" value="UniProtKB-EC"/>
</dbReference>
<dbReference type="Pfam" id="PF01593">
    <property type="entry name" value="Amino_oxidase"/>
    <property type="match status" value="2"/>
</dbReference>
<feature type="binding site" evidence="9">
    <location>
        <begin position="37"/>
        <end position="38"/>
    </location>
    <ligand>
        <name>FAD</name>
        <dbReference type="ChEBI" id="CHEBI:57692"/>
    </ligand>
</feature>
<comment type="similarity">
    <text evidence="3 10">Belongs to the flavin monoamine oxidase family.</text>
</comment>
<evidence type="ECO:0000313" key="12">
    <source>
        <dbReference type="EMBL" id="TKS84220.1"/>
    </source>
</evidence>
<evidence type="ECO:0000256" key="2">
    <source>
        <dbReference type="ARBA" id="ARBA00004362"/>
    </source>
</evidence>
<gene>
    <name evidence="12" type="ORF">D9C73_019012</name>
</gene>
<keyword evidence="4 10" id="KW-0285">Flavoprotein</keyword>
<keyword evidence="6 10" id="KW-0274">FAD</keyword>
<dbReference type="EC" id="1.4.3.-" evidence="10"/>
<evidence type="ECO:0000256" key="8">
    <source>
        <dbReference type="ARBA" id="ARBA00048448"/>
    </source>
</evidence>
<evidence type="ECO:0000256" key="9">
    <source>
        <dbReference type="PIRSR" id="PIRSR601613-1"/>
    </source>
</evidence>
<dbReference type="GO" id="GO:0005741">
    <property type="term" value="C:mitochondrial outer membrane"/>
    <property type="evidence" value="ECO:0007669"/>
    <property type="project" value="UniProtKB-SubCell"/>
</dbReference>
<feature type="binding site" evidence="9">
    <location>
        <position position="16"/>
    </location>
    <ligand>
        <name>FAD</name>
        <dbReference type="ChEBI" id="CHEBI:57692"/>
    </ligand>
</feature>
<feature type="transmembrane region" description="Helical" evidence="10">
    <location>
        <begin position="475"/>
        <end position="496"/>
    </location>
</feature>
<dbReference type="InterPro" id="IPR001613">
    <property type="entry name" value="Flavin_amine_oxidase"/>
</dbReference>
<comment type="catalytic activity">
    <reaction evidence="8">
        <text>a secondary aliphatic amine + O2 + H2O = a primary amine + an aldehyde + H2O2</text>
        <dbReference type="Rhea" id="RHEA:26414"/>
        <dbReference type="ChEBI" id="CHEBI:15377"/>
        <dbReference type="ChEBI" id="CHEBI:15379"/>
        <dbReference type="ChEBI" id="CHEBI:16240"/>
        <dbReference type="ChEBI" id="CHEBI:17478"/>
        <dbReference type="ChEBI" id="CHEBI:58855"/>
        <dbReference type="ChEBI" id="CHEBI:65296"/>
        <dbReference type="EC" id="1.4.3.4"/>
    </reaction>
</comment>
<name>A0A4U5V9V8_COLLU</name>
<feature type="transmembrane region" description="Helical" evidence="10">
    <location>
        <begin position="567"/>
        <end position="588"/>
    </location>
</feature>
<dbReference type="Proteomes" id="UP000298787">
    <property type="component" value="Chromosome 16"/>
</dbReference>
<organism evidence="12 13">
    <name type="scientific">Collichthys lucidus</name>
    <name type="common">Big head croaker</name>
    <name type="synonym">Sciaena lucida</name>
    <dbReference type="NCBI Taxonomy" id="240159"/>
    <lineage>
        <taxon>Eukaryota</taxon>
        <taxon>Metazoa</taxon>
        <taxon>Chordata</taxon>
        <taxon>Craniata</taxon>
        <taxon>Vertebrata</taxon>
        <taxon>Euteleostomi</taxon>
        <taxon>Actinopterygii</taxon>
        <taxon>Neopterygii</taxon>
        <taxon>Teleostei</taxon>
        <taxon>Neoteleostei</taxon>
        <taxon>Acanthomorphata</taxon>
        <taxon>Eupercaria</taxon>
        <taxon>Sciaenidae</taxon>
        <taxon>Collichthys</taxon>
    </lineage>
</organism>
<evidence type="ECO:0000313" key="13">
    <source>
        <dbReference type="Proteomes" id="UP000298787"/>
    </source>
</evidence>
<keyword evidence="5" id="KW-1000">Mitochondrion outer membrane</keyword>
<dbReference type="Gene3D" id="3.90.660.10">
    <property type="match status" value="1"/>
</dbReference>
<accession>A0A4U5V9V8</accession>
<dbReference type="SUPFAM" id="SSF51905">
    <property type="entry name" value="FAD/NAD(P)-binding domain"/>
    <property type="match status" value="1"/>
</dbReference>
<protein>
    <recommendedName>
        <fullName evidence="10">Amine oxidase</fullName>
        <ecNumber evidence="10">1.4.3.-</ecNumber>
    </recommendedName>
</protein>
<comment type="subcellular location">
    <subcellularLocation>
        <location evidence="2">Mitochondrion outer membrane</location>
        <topology evidence="2">Single-pass type IV membrane protein</topology>
        <orientation evidence="2">Cytoplasmic side</orientation>
    </subcellularLocation>
</comment>
<dbReference type="InterPro" id="IPR036188">
    <property type="entry name" value="FAD/NAD-bd_sf"/>
</dbReference>
<dbReference type="GO" id="GO:0008131">
    <property type="term" value="F:primary methylamine oxidase activity"/>
    <property type="evidence" value="ECO:0007669"/>
    <property type="project" value="UniProtKB-ARBA"/>
</dbReference>
<dbReference type="InterPro" id="IPR002937">
    <property type="entry name" value="Amino_oxidase"/>
</dbReference>
<keyword evidence="10" id="KW-0812">Transmembrane</keyword>